<dbReference type="EMBL" id="JABBHF010000016">
    <property type="protein sequence ID" value="NMH89797.1"/>
    <property type="molecule type" value="Genomic_DNA"/>
</dbReference>
<evidence type="ECO:0008006" key="3">
    <source>
        <dbReference type="Google" id="ProtNLM"/>
    </source>
</evidence>
<dbReference type="PROSITE" id="PS51257">
    <property type="entry name" value="PROKAR_LIPOPROTEIN"/>
    <property type="match status" value="1"/>
</dbReference>
<comment type="caution">
    <text evidence="1">The sequence shown here is derived from an EMBL/GenBank/DDBJ whole genome shotgun (WGS) entry which is preliminary data.</text>
</comment>
<evidence type="ECO:0000313" key="2">
    <source>
        <dbReference type="Proteomes" id="UP000746690"/>
    </source>
</evidence>
<protein>
    <recommendedName>
        <fullName evidence="3">Lipoprotein</fullName>
    </recommendedName>
</protein>
<name>A0ABX1S551_9FLAO</name>
<dbReference type="Proteomes" id="UP000746690">
    <property type="component" value="Unassembled WGS sequence"/>
</dbReference>
<evidence type="ECO:0000313" key="1">
    <source>
        <dbReference type="EMBL" id="NMH89797.1"/>
    </source>
</evidence>
<proteinExistence type="predicted"/>
<organism evidence="1 2">
    <name type="scientific">Flavivirga algicola</name>
    <dbReference type="NCBI Taxonomy" id="2729136"/>
    <lineage>
        <taxon>Bacteria</taxon>
        <taxon>Pseudomonadati</taxon>
        <taxon>Bacteroidota</taxon>
        <taxon>Flavobacteriia</taxon>
        <taxon>Flavobacteriales</taxon>
        <taxon>Flavobacteriaceae</taxon>
        <taxon>Flavivirga</taxon>
    </lineage>
</organism>
<dbReference type="RefSeq" id="WP_169677112.1">
    <property type="nucleotide sequence ID" value="NZ_JABBHF010000016.1"/>
</dbReference>
<accession>A0ABX1S551</accession>
<sequence length="114" mass="12681">MKKIIIIPILLLIISCGSKGLSGEYTCETSNGEFGSVIRFKEGGKLFLDLIPSELAKRNPELGSKLDVPGEYEIVDDKVIIKYFDGYQTHTLTKIDDKLTSTSDLFKLCTCKTE</sequence>
<reference evidence="1 2" key="1">
    <citation type="submission" date="2020-04" db="EMBL/GenBank/DDBJ databases">
        <title>A Flavivirga sp. nov.</title>
        <authorList>
            <person name="Sun X."/>
        </authorList>
    </citation>
    <scope>NUCLEOTIDE SEQUENCE [LARGE SCALE GENOMIC DNA]</scope>
    <source>
        <strain evidence="1 2">Y03</strain>
    </source>
</reference>
<keyword evidence="2" id="KW-1185">Reference proteome</keyword>
<gene>
    <name evidence="1" type="ORF">HHX25_20010</name>
</gene>